<dbReference type="EMBL" id="CAJNIZ010047047">
    <property type="protein sequence ID" value="CAE7761224.1"/>
    <property type="molecule type" value="Genomic_DNA"/>
</dbReference>
<organism evidence="2 3">
    <name type="scientific">Symbiodinium pilosum</name>
    <name type="common">Dinoflagellate</name>
    <dbReference type="NCBI Taxonomy" id="2952"/>
    <lineage>
        <taxon>Eukaryota</taxon>
        <taxon>Sar</taxon>
        <taxon>Alveolata</taxon>
        <taxon>Dinophyceae</taxon>
        <taxon>Suessiales</taxon>
        <taxon>Symbiodiniaceae</taxon>
        <taxon>Symbiodinium</taxon>
    </lineage>
</organism>
<evidence type="ECO:0000313" key="3">
    <source>
        <dbReference type="Proteomes" id="UP000649617"/>
    </source>
</evidence>
<protein>
    <submittedName>
        <fullName evidence="2">Uncharacterized protein</fullName>
    </submittedName>
</protein>
<accession>A0A812XUW3</accession>
<keyword evidence="3" id="KW-1185">Reference proteome</keyword>
<feature type="compositionally biased region" description="Basic and acidic residues" evidence="1">
    <location>
        <begin position="69"/>
        <end position="83"/>
    </location>
</feature>
<feature type="non-terminal residue" evidence="2">
    <location>
        <position position="83"/>
    </location>
</feature>
<dbReference type="OrthoDB" id="444680at2759"/>
<name>A0A812XUW3_SYMPI</name>
<reference evidence="2" key="1">
    <citation type="submission" date="2021-02" db="EMBL/GenBank/DDBJ databases">
        <authorList>
            <person name="Dougan E. K."/>
            <person name="Rhodes N."/>
            <person name="Thang M."/>
            <person name="Chan C."/>
        </authorList>
    </citation>
    <scope>NUCLEOTIDE SEQUENCE</scope>
</reference>
<sequence length="83" mass="9322">DIANFQQFYSVIMANEDWQVLYNCASQSSTPRRYLLIDRGTFDLSADARNHLADSLDPIPADELFSMDGSKDETGRADADDTE</sequence>
<gene>
    <name evidence="2" type="ORF">SPIL2461_LOCUS22207</name>
</gene>
<dbReference type="AlphaFoldDB" id="A0A812XUW3"/>
<feature type="region of interest" description="Disordered" evidence="1">
    <location>
        <begin position="59"/>
        <end position="83"/>
    </location>
</feature>
<feature type="non-terminal residue" evidence="2">
    <location>
        <position position="1"/>
    </location>
</feature>
<dbReference type="Proteomes" id="UP000649617">
    <property type="component" value="Unassembled WGS sequence"/>
</dbReference>
<evidence type="ECO:0000256" key="1">
    <source>
        <dbReference type="SAM" id="MobiDB-lite"/>
    </source>
</evidence>
<proteinExistence type="predicted"/>
<comment type="caution">
    <text evidence="2">The sequence shown here is derived from an EMBL/GenBank/DDBJ whole genome shotgun (WGS) entry which is preliminary data.</text>
</comment>
<evidence type="ECO:0000313" key="2">
    <source>
        <dbReference type="EMBL" id="CAE7761224.1"/>
    </source>
</evidence>